<dbReference type="PANTHER" id="PTHR36122">
    <property type="entry name" value="NICOTINAMIDE RIBOSIDE TRANSPORTER PNUC"/>
    <property type="match status" value="1"/>
</dbReference>
<sequence length="211" mass="23837">MQELADALNQPLFIVWSAPMSRAEVLGFATGLWCVWLAAQRHILNFPVGIANSALLLFLFLQARLFADAGLQVFFIVLGLLGWWQWRRGSTAAAVPVSRLAPGRVAWWVAGALLGTVMLYPLLTWLKGSVPVFDALITTLSIAGQFLLNQRKVESWWFWITVDLISVPVYLHKHLYLIALLYVIFLVLACRGWWLWHRAAPPWRLSTEGVA</sequence>
<feature type="transmembrane region" description="Helical" evidence="10">
    <location>
        <begin position="66"/>
        <end position="84"/>
    </location>
</feature>
<evidence type="ECO:0000256" key="10">
    <source>
        <dbReference type="SAM" id="Phobius"/>
    </source>
</evidence>
<proteinExistence type="inferred from homology"/>
<evidence type="ECO:0000313" key="11">
    <source>
        <dbReference type="EMBL" id="MFC4161019.1"/>
    </source>
</evidence>
<feature type="transmembrane region" description="Helical" evidence="10">
    <location>
        <begin position="105"/>
        <end position="123"/>
    </location>
</feature>
<dbReference type="Pfam" id="PF04973">
    <property type="entry name" value="NMN_transporter"/>
    <property type="match status" value="1"/>
</dbReference>
<evidence type="ECO:0000256" key="9">
    <source>
        <dbReference type="ARBA" id="ARBA00023136"/>
    </source>
</evidence>
<dbReference type="Proteomes" id="UP001595791">
    <property type="component" value="Unassembled WGS sequence"/>
</dbReference>
<dbReference type="PANTHER" id="PTHR36122:SF2">
    <property type="entry name" value="NICOTINAMIDE RIBOSIDE TRANSPORTER PNUC"/>
    <property type="match status" value="1"/>
</dbReference>
<feature type="transmembrane region" description="Helical" evidence="10">
    <location>
        <begin position="43"/>
        <end position="60"/>
    </location>
</feature>
<keyword evidence="5" id="KW-0813">Transport</keyword>
<evidence type="ECO:0000256" key="3">
    <source>
        <dbReference type="ARBA" id="ARBA00006669"/>
    </source>
</evidence>
<comment type="subcellular location">
    <subcellularLocation>
        <location evidence="2">Cell membrane</location>
        <topology evidence="2">Multi-pass membrane protein</topology>
    </subcellularLocation>
</comment>
<comment type="similarity">
    <text evidence="3">Belongs to the nicotinamide ribonucleoside (NR) uptake permease (TC 4.B.1) family.</text>
</comment>
<keyword evidence="9 10" id="KW-0472">Membrane</keyword>
<keyword evidence="6" id="KW-1003">Cell membrane</keyword>
<evidence type="ECO:0000313" key="12">
    <source>
        <dbReference type="Proteomes" id="UP001595791"/>
    </source>
</evidence>
<dbReference type="NCBIfam" id="TIGR01528">
    <property type="entry name" value="NMN_trans_PnuC"/>
    <property type="match status" value="1"/>
</dbReference>
<gene>
    <name evidence="11" type="primary">pnuC</name>
    <name evidence="11" type="ORF">ACFOW7_16915</name>
</gene>
<keyword evidence="8 10" id="KW-1133">Transmembrane helix</keyword>
<organism evidence="11 12">
    <name type="scientific">Chitinimonas lacunae</name>
    <dbReference type="NCBI Taxonomy" id="1963018"/>
    <lineage>
        <taxon>Bacteria</taxon>
        <taxon>Pseudomonadati</taxon>
        <taxon>Pseudomonadota</taxon>
        <taxon>Betaproteobacteria</taxon>
        <taxon>Neisseriales</taxon>
        <taxon>Chitinibacteraceae</taxon>
        <taxon>Chitinimonas</taxon>
    </lineage>
</organism>
<evidence type="ECO:0000256" key="8">
    <source>
        <dbReference type="ARBA" id="ARBA00022989"/>
    </source>
</evidence>
<dbReference type="EMBL" id="JBHSBU010000001">
    <property type="protein sequence ID" value="MFC4161019.1"/>
    <property type="molecule type" value="Genomic_DNA"/>
</dbReference>
<feature type="transmembrane region" description="Helical" evidence="10">
    <location>
        <begin position="12"/>
        <end position="36"/>
    </location>
</feature>
<evidence type="ECO:0000256" key="5">
    <source>
        <dbReference type="ARBA" id="ARBA00022448"/>
    </source>
</evidence>
<comment type="caution">
    <text evidence="11">The sequence shown here is derived from an EMBL/GenBank/DDBJ whole genome shotgun (WGS) entry which is preliminary data.</text>
</comment>
<evidence type="ECO:0000256" key="1">
    <source>
        <dbReference type="ARBA" id="ARBA00002672"/>
    </source>
</evidence>
<feature type="transmembrane region" description="Helical" evidence="10">
    <location>
        <begin position="177"/>
        <end position="196"/>
    </location>
</feature>
<evidence type="ECO:0000256" key="2">
    <source>
        <dbReference type="ARBA" id="ARBA00004651"/>
    </source>
</evidence>
<dbReference type="RefSeq" id="WP_378166482.1">
    <property type="nucleotide sequence ID" value="NZ_JBHSBU010000001.1"/>
</dbReference>
<reference evidence="12" key="1">
    <citation type="journal article" date="2019" name="Int. J. Syst. Evol. Microbiol.">
        <title>The Global Catalogue of Microorganisms (GCM) 10K type strain sequencing project: providing services to taxonomists for standard genome sequencing and annotation.</title>
        <authorList>
            <consortium name="The Broad Institute Genomics Platform"/>
            <consortium name="The Broad Institute Genome Sequencing Center for Infectious Disease"/>
            <person name="Wu L."/>
            <person name="Ma J."/>
        </authorList>
    </citation>
    <scope>NUCLEOTIDE SEQUENCE [LARGE SCALE GENOMIC DNA]</scope>
    <source>
        <strain evidence="12">LMG 29894</strain>
    </source>
</reference>
<protein>
    <recommendedName>
        <fullName evidence="4">Nicotinamide riboside transporter PnuC</fullName>
    </recommendedName>
</protein>
<name>A0ABV8MTH7_9NEIS</name>
<evidence type="ECO:0000256" key="4">
    <source>
        <dbReference type="ARBA" id="ARBA00017522"/>
    </source>
</evidence>
<accession>A0ABV8MTH7</accession>
<comment type="function">
    <text evidence="1">Required for nicotinamide riboside transport across the inner membrane.</text>
</comment>
<keyword evidence="12" id="KW-1185">Reference proteome</keyword>
<keyword evidence="7 10" id="KW-0812">Transmembrane</keyword>
<evidence type="ECO:0000256" key="6">
    <source>
        <dbReference type="ARBA" id="ARBA00022475"/>
    </source>
</evidence>
<evidence type="ECO:0000256" key="7">
    <source>
        <dbReference type="ARBA" id="ARBA00022692"/>
    </source>
</evidence>
<dbReference type="InterPro" id="IPR006419">
    <property type="entry name" value="NMN_transpt_PnuC"/>
</dbReference>